<dbReference type="EMBL" id="JABBWE010000048">
    <property type="protein sequence ID" value="KAG1790696.1"/>
    <property type="molecule type" value="Genomic_DNA"/>
</dbReference>
<evidence type="ECO:0000313" key="2">
    <source>
        <dbReference type="EMBL" id="KAG1790696.1"/>
    </source>
</evidence>
<name>A0A9P7AKL1_9AGAM</name>
<sequence length="362" mass="40649">MDNLPDGVSAPELTTLSYDESVPYESQVPTHSSSDPERATLLNRIGNTKVYLLSDTAQARIAKFAESDSDTGVCPCLTLKRKRTEGDDDDDIDMEEETTSSLRANALLLTGTPISHLPTARIFAYVTHFDTHPIGLEWLDDNSCILVYESTASARTAHRYLQKSATEDVDADGFVTAKPIPITLWPPEERITKSLGKGQGLKGIIRMRWAKDDDVKKKGAKRESKFYKKYGENAGKEDEGGEALQKRRRRDDSTVRSQLDDDLDEFLGADKPSKMRSDYVDGSRNTVERMSSAPNSSDLKNRISARLPRHARGQLAYQSVDSPIDSEEDWHRARGRGRRIPRPQKTQQDLDDELDAFLNEKE</sequence>
<dbReference type="GeneID" id="64594181"/>
<dbReference type="InterPro" id="IPR019416">
    <property type="entry name" value="NCBP3"/>
</dbReference>
<dbReference type="OrthoDB" id="422106at2759"/>
<feature type="compositionally biased region" description="Polar residues" evidence="1">
    <location>
        <begin position="283"/>
        <end position="298"/>
    </location>
</feature>
<protein>
    <recommendedName>
        <fullName evidence="4">Chromatin target of PRMT1 protein C-terminal domain-containing protein</fullName>
    </recommendedName>
</protein>
<dbReference type="GO" id="GO:0005634">
    <property type="term" value="C:nucleus"/>
    <property type="evidence" value="ECO:0007669"/>
    <property type="project" value="TreeGrafter"/>
</dbReference>
<dbReference type="Pfam" id="PF10309">
    <property type="entry name" value="NCBP3"/>
    <property type="match status" value="1"/>
</dbReference>
<evidence type="ECO:0008006" key="4">
    <source>
        <dbReference type="Google" id="ProtNLM"/>
    </source>
</evidence>
<dbReference type="PANTHER" id="PTHR16291">
    <property type="entry name" value="NUCLEAR CAP-BINDING PROTEIN SUBUNIT 3"/>
    <property type="match status" value="1"/>
</dbReference>
<dbReference type="AlphaFoldDB" id="A0A9P7AKL1"/>
<reference evidence="2" key="1">
    <citation type="journal article" date="2020" name="New Phytol.">
        <title>Comparative genomics reveals dynamic genome evolution in host specialist ectomycorrhizal fungi.</title>
        <authorList>
            <person name="Lofgren L.A."/>
            <person name="Nguyen N.H."/>
            <person name="Vilgalys R."/>
            <person name="Ruytinx J."/>
            <person name="Liao H.L."/>
            <person name="Branco S."/>
            <person name="Kuo A."/>
            <person name="LaButti K."/>
            <person name="Lipzen A."/>
            <person name="Andreopoulos W."/>
            <person name="Pangilinan J."/>
            <person name="Riley R."/>
            <person name="Hundley H."/>
            <person name="Na H."/>
            <person name="Barry K."/>
            <person name="Grigoriev I.V."/>
            <person name="Stajich J.E."/>
            <person name="Kennedy P.G."/>
        </authorList>
    </citation>
    <scope>NUCLEOTIDE SEQUENCE</scope>
    <source>
        <strain evidence="2">S12</strain>
    </source>
</reference>
<dbReference type="Proteomes" id="UP000719766">
    <property type="component" value="Unassembled WGS sequence"/>
</dbReference>
<dbReference type="RefSeq" id="XP_041157650.1">
    <property type="nucleotide sequence ID" value="XM_041300417.1"/>
</dbReference>
<dbReference type="GO" id="GO:0000340">
    <property type="term" value="F:RNA 7-methylguanosine cap binding"/>
    <property type="evidence" value="ECO:0007669"/>
    <property type="project" value="InterPro"/>
</dbReference>
<feature type="region of interest" description="Disordered" evidence="1">
    <location>
        <begin position="1"/>
        <end position="37"/>
    </location>
</feature>
<dbReference type="GO" id="GO:0003729">
    <property type="term" value="F:mRNA binding"/>
    <property type="evidence" value="ECO:0007669"/>
    <property type="project" value="InterPro"/>
</dbReference>
<feature type="compositionally biased region" description="Basic and acidic residues" evidence="1">
    <location>
        <begin position="271"/>
        <end position="281"/>
    </location>
</feature>
<feature type="compositionally biased region" description="Basic residues" evidence="1">
    <location>
        <begin position="333"/>
        <end position="342"/>
    </location>
</feature>
<comment type="caution">
    <text evidence="2">The sequence shown here is derived from an EMBL/GenBank/DDBJ whole genome shotgun (WGS) entry which is preliminary data.</text>
</comment>
<organism evidence="2 3">
    <name type="scientific">Suillus plorans</name>
    <dbReference type="NCBI Taxonomy" id="116603"/>
    <lineage>
        <taxon>Eukaryota</taxon>
        <taxon>Fungi</taxon>
        <taxon>Dikarya</taxon>
        <taxon>Basidiomycota</taxon>
        <taxon>Agaricomycotina</taxon>
        <taxon>Agaricomycetes</taxon>
        <taxon>Agaricomycetidae</taxon>
        <taxon>Boletales</taxon>
        <taxon>Suillineae</taxon>
        <taxon>Suillaceae</taxon>
        <taxon>Suillus</taxon>
    </lineage>
</organism>
<dbReference type="PANTHER" id="PTHR16291:SF0">
    <property type="entry name" value="NUCLEAR CAP-BINDING PROTEIN SUBUNIT 3"/>
    <property type="match status" value="1"/>
</dbReference>
<gene>
    <name evidence="2" type="ORF">HD556DRAFT_1310476</name>
</gene>
<evidence type="ECO:0000313" key="3">
    <source>
        <dbReference type="Proteomes" id="UP000719766"/>
    </source>
</evidence>
<proteinExistence type="predicted"/>
<keyword evidence="3" id="KW-1185">Reference proteome</keyword>
<evidence type="ECO:0000256" key="1">
    <source>
        <dbReference type="SAM" id="MobiDB-lite"/>
    </source>
</evidence>
<feature type="region of interest" description="Disordered" evidence="1">
    <location>
        <begin position="231"/>
        <end position="362"/>
    </location>
</feature>
<accession>A0A9P7AKL1</accession>